<comment type="caution">
    <text evidence="3">The sequence shown here is derived from an EMBL/GenBank/DDBJ whole genome shotgun (WGS) entry which is preliminary data.</text>
</comment>
<dbReference type="Gene3D" id="1.10.260.40">
    <property type="entry name" value="lambda repressor-like DNA-binding domains"/>
    <property type="match status" value="1"/>
</dbReference>
<keyword evidence="1" id="KW-0238">DNA-binding</keyword>
<dbReference type="Proteomes" id="UP000218113">
    <property type="component" value="Unassembled WGS sequence"/>
</dbReference>
<sequence>MYKFQVLGKIIGVTHEDNLKNGEMMHNTLSDPLMDVEHDVDFAEGLIDESEIIQEQECSLSQRIKKIREEKQFTLQKLAEATGFEQQLLEDIEQEVFFPPLGTVIKISKALNSSLGTLVHGEGKTSYAVTRKQSQQQIFRSTSSTARTQLYRYMGLASTVQGRHMEPLLVQLDEAQAVELSSHEGEEFIYVLEGEVLVSLDDEKITLAPGDSIYYQSQTPHQITAKSGRAKILAVIYEG</sequence>
<dbReference type="AlphaFoldDB" id="A0A2A4SR79"/>
<dbReference type="InterPro" id="IPR013096">
    <property type="entry name" value="Cupin_2"/>
</dbReference>
<name>A0A2A4SR79_9DELT</name>
<gene>
    <name evidence="3" type="ORF">COB67_12625</name>
</gene>
<evidence type="ECO:0000313" key="4">
    <source>
        <dbReference type="Proteomes" id="UP000218113"/>
    </source>
</evidence>
<dbReference type="InterPro" id="IPR001387">
    <property type="entry name" value="Cro/C1-type_HTH"/>
</dbReference>
<dbReference type="InterPro" id="IPR050807">
    <property type="entry name" value="TransReg_Diox_bact_type"/>
</dbReference>
<dbReference type="GO" id="GO:0003677">
    <property type="term" value="F:DNA binding"/>
    <property type="evidence" value="ECO:0007669"/>
    <property type="project" value="UniProtKB-KW"/>
</dbReference>
<dbReference type="Gene3D" id="2.60.120.10">
    <property type="entry name" value="Jelly Rolls"/>
    <property type="match status" value="1"/>
</dbReference>
<evidence type="ECO:0000313" key="3">
    <source>
        <dbReference type="EMBL" id="PCI23644.1"/>
    </source>
</evidence>
<dbReference type="SUPFAM" id="SSF51182">
    <property type="entry name" value="RmlC-like cupins"/>
    <property type="match status" value="1"/>
</dbReference>
<dbReference type="Pfam" id="PF12844">
    <property type="entry name" value="HTH_19"/>
    <property type="match status" value="1"/>
</dbReference>
<feature type="domain" description="HTH cro/C1-type" evidence="2">
    <location>
        <begin position="64"/>
        <end position="118"/>
    </location>
</feature>
<dbReference type="SUPFAM" id="SSF47413">
    <property type="entry name" value="lambda repressor-like DNA-binding domains"/>
    <property type="match status" value="1"/>
</dbReference>
<protein>
    <submittedName>
        <fullName evidence="3">XRE family transcriptional regulator</fullName>
    </submittedName>
</protein>
<organism evidence="3 4">
    <name type="scientific">SAR324 cluster bacterium</name>
    <dbReference type="NCBI Taxonomy" id="2024889"/>
    <lineage>
        <taxon>Bacteria</taxon>
        <taxon>Deltaproteobacteria</taxon>
        <taxon>SAR324 cluster</taxon>
    </lineage>
</organism>
<dbReference type="InterPro" id="IPR014710">
    <property type="entry name" value="RmlC-like_jellyroll"/>
</dbReference>
<dbReference type="GO" id="GO:0005829">
    <property type="term" value="C:cytosol"/>
    <property type="evidence" value="ECO:0007669"/>
    <property type="project" value="TreeGrafter"/>
</dbReference>
<dbReference type="EMBL" id="NVSR01000140">
    <property type="protein sequence ID" value="PCI23644.1"/>
    <property type="molecule type" value="Genomic_DNA"/>
</dbReference>
<dbReference type="PROSITE" id="PS50943">
    <property type="entry name" value="HTH_CROC1"/>
    <property type="match status" value="1"/>
</dbReference>
<dbReference type="Pfam" id="PF07883">
    <property type="entry name" value="Cupin_2"/>
    <property type="match status" value="1"/>
</dbReference>
<dbReference type="SMART" id="SM00530">
    <property type="entry name" value="HTH_XRE"/>
    <property type="match status" value="1"/>
</dbReference>
<dbReference type="CDD" id="cd02209">
    <property type="entry name" value="cupin_XRE_C"/>
    <property type="match status" value="1"/>
</dbReference>
<dbReference type="InterPro" id="IPR010982">
    <property type="entry name" value="Lambda_DNA-bd_dom_sf"/>
</dbReference>
<dbReference type="InterPro" id="IPR011051">
    <property type="entry name" value="RmlC_Cupin_sf"/>
</dbReference>
<dbReference type="GO" id="GO:0003700">
    <property type="term" value="F:DNA-binding transcription factor activity"/>
    <property type="evidence" value="ECO:0007669"/>
    <property type="project" value="TreeGrafter"/>
</dbReference>
<evidence type="ECO:0000256" key="1">
    <source>
        <dbReference type="ARBA" id="ARBA00023125"/>
    </source>
</evidence>
<dbReference type="PANTHER" id="PTHR46797">
    <property type="entry name" value="HTH-TYPE TRANSCRIPTIONAL REGULATOR"/>
    <property type="match status" value="1"/>
</dbReference>
<reference evidence="4" key="1">
    <citation type="submission" date="2017-08" db="EMBL/GenBank/DDBJ databases">
        <title>A dynamic microbial community with high functional redundancy inhabits the cold, oxic subseafloor aquifer.</title>
        <authorList>
            <person name="Tully B.J."/>
            <person name="Wheat C.G."/>
            <person name="Glazer B.T."/>
            <person name="Huber J.A."/>
        </authorList>
    </citation>
    <scope>NUCLEOTIDE SEQUENCE [LARGE SCALE GENOMIC DNA]</scope>
</reference>
<accession>A0A2A4SR79</accession>
<evidence type="ECO:0000259" key="2">
    <source>
        <dbReference type="PROSITE" id="PS50943"/>
    </source>
</evidence>
<dbReference type="CDD" id="cd00093">
    <property type="entry name" value="HTH_XRE"/>
    <property type="match status" value="1"/>
</dbReference>
<dbReference type="PANTHER" id="PTHR46797:SF19">
    <property type="entry name" value="BLL2473 PROTEIN"/>
    <property type="match status" value="1"/>
</dbReference>
<proteinExistence type="predicted"/>